<dbReference type="InterPro" id="IPR036852">
    <property type="entry name" value="Peptidase_S8/S53_dom_sf"/>
</dbReference>
<dbReference type="Pfam" id="PF17766">
    <property type="entry name" value="fn3_6"/>
    <property type="match status" value="1"/>
</dbReference>
<protein>
    <recommendedName>
        <fullName evidence="7">Subtilisin-like protease</fullName>
    </recommendedName>
</protein>
<dbReference type="Proteomes" id="UP001605036">
    <property type="component" value="Unassembled WGS sequence"/>
</dbReference>
<name>A0ABD1ZMC3_9MARC</name>
<evidence type="ECO:0000259" key="4">
    <source>
        <dbReference type="Pfam" id="PF17766"/>
    </source>
</evidence>
<evidence type="ECO:0008006" key="7">
    <source>
        <dbReference type="Google" id="ProtNLM"/>
    </source>
</evidence>
<keyword evidence="6" id="KW-1185">Reference proteome</keyword>
<reference evidence="5 6" key="1">
    <citation type="submission" date="2024-09" db="EMBL/GenBank/DDBJ databases">
        <title>Chromosome-scale assembly of Riccia fluitans.</title>
        <authorList>
            <person name="Paukszto L."/>
            <person name="Sawicki J."/>
            <person name="Karawczyk K."/>
            <person name="Piernik-Szablinska J."/>
            <person name="Szczecinska M."/>
            <person name="Mazdziarz M."/>
        </authorList>
    </citation>
    <scope>NUCLEOTIDE SEQUENCE [LARGE SCALE GENOMIC DNA]</scope>
    <source>
        <strain evidence="5">Rf_01</strain>
        <tissue evidence="5">Aerial parts of the thallus</tissue>
    </source>
</reference>
<accession>A0ABD1ZMC3</accession>
<dbReference type="SUPFAM" id="SSF52743">
    <property type="entry name" value="Subtilisin-like"/>
    <property type="match status" value="1"/>
</dbReference>
<organism evidence="5 6">
    <name type="scientific">Riccia fluitans</name>
    <dbReference type="NCBI Taxonomy" id="41844"/>
    <lineage>
        <taxon>Eukaryota</taxon>
        <taxon>Viridiplantae</taxon>
        <taxon>Streptophyta</taxon>
        <taxon>Embryophyta</taxon>
        <taxon>Marchantiophyta</taxon>
        <taxon>Marchantiopsida</taxon>
        <taxon>Marchantiidae</taxon>
        <taxon>Marchantiales</taxon>
        <taxon>Ricciaceae</taxon>
        <taxon>Riccia</taxon>
    </lineage>
</organism>
<comment type="caution">
    <text evidence="2">Lacks conserved residue(s) required for the propagation of feature annotation.</text>
</comment>
<evidence type="ECO:0000256" key="1">
    <source>
        <dbReference type="ARBA" id="ARBA00011073"/>
    </source>
</evidence>
<gene>
    <name evidence="5" type="ORF">R1flu_020734</name>
</gene>
<dbReference type="Gene3D" id="3.40.50.200">
    <property type="entry name" value="Peptidase S8/S53 domain"/>
    <property type="match status" value="1"/>
</dbReference>
<comment type="similarity">
    <text evidence="1 2">Belongs to the peptidase S8 family.</text>
</comment>
<comment type="caution">
    <text evidence="5">The sequence shown here is derived from an EMBL/GenBank/DDBJ whole genome shotgun (WGS) entry which is preliminary data.</text>
</comment>
<sequence length="218" mass="23336">MATPHVAGTVALLKAIHPKWSPAALKSAIMTTAKTQDNENHRITNLFDKPAAPFSTGSGLVNPVAAANPGLIYDAGPVDYSLFLCSLGYGDTEVEIVTGEINFCSRQKRIPSPSDLNYPSVSVGNLIKTKTITRTVTNVGKAVSVYKVTVEAPKGVKVTITPSTLSFNKMQQTKSFKIQLQRTLSVDGASPESYVFGSFTWSDGVHKVRSPIVVGHSQ</sequence>
<dbReference type="InterPro" id="IPR000209">
    <property type="entry name" value="Peptidase_S8/S53_dom"/>
</dbReference>
<dbReference type="PANTHER" id="PTHR10795">
    <property type="entry name" value="PROPROTEIN CONVERTASE SUBTILISIN/KEXIN"/>
    <property type="match status" value="1"/>
</dbReference>
<dbReference type="Gene3D" id="2.60.40.2310">
    <property type="match status" value="1"/>
</dbReference>
<dbReference type="EMBL" id="JBHFFA010000001">
    <property type="protein sequence ID" value="KAL2652606.1"/>
    <property type="molecule type" value="Genomic_DNA"/>
</dbReference>
<evidence type="ECO:0000259" key="3">
    <source>
        <dbReference type="Pfam" id="PF00082"/>
    </source>
</evidence>
<feature type="domain" description="Peptidase S8/S53" evidence="3">
    <location>
        <begin position="1"/>
        <end position="39"/>
    </location>
</feature>
<proteinExistence type="inferred from homology"/>
<dbReference type="InterPro" id="IPR045051">
    <property type="entry name" value="SBT"/>
</dbReference>
<evidence type="ECO:0000313" key="5">
    <source>
        <dbReference type="EMBL" id="KAL2652606.1"/>
    </source>
</evidence>
<dbReference type="FunFam" id="2.60.40.2310:FF:000002">
    <property type="entry name" value="p69E protein-like"/>
    <property type="match status" value="1"/>
</dbReference>
<dbReference type="AlphaFoldDB" id="A0ABD1ZMC3"/>
<dbReference type="Pfam" id="PF00082">
    <property type="entry name" value="Peptidase_S8"/>
    <property type="match status" value="1"/>
</dbReference>
<evidence type="ECO:0000256" key="2">
    <source>
        <dbReference type="PROSITE-ProRule" id="PRU01240"/>
    </source>
</evidence>
<dbReference type="PROSITE" id="PS51892">
    <property type="entry name" value="SUBTILASE"/>
    <property type="match status" value="1"/>
</dbReference>
<dbReference type="InterPro" id="IPR041469">
    <property type="entry name" value="Subtilisin-like_FN3"/>
</dbReference>
<evidence type="ECO:0000313" key="6">
    <source>
        <dbReference type="Proteomes" id="UP001605036"/>
    </source>
</evidence>
<feature type="domain" description="Subtilisin-like protease fibronectin type-III" evidence="4">
    <location>
        <begin position="115"/>
        <end position="214"/>
    </location>
</feature>